<evidence type="ECO:0000313" key="3">
    <source>
        <dbReference type="EMBL" id="KAK8443288.1"/>
    </source>
</evidence>
<reference evidence="3 5" key="3">
    <citation type="journal article" date="2018" name="Nat. Commun.">
        <title>Genomic insights into multidrug-resistance, mating and virulence in Candida auris and related emerging species.</title>
        <authorList>
            <person name="Munoz J.F."/>
            <person name="Gade L."/>
            <person name="Chow N.A."/>
            <person name="Loparev V.N."/>
            <person name="Juieng P."/>
            <person name="Berkow E.L."/>
            <person name="Farrer R.A."/>
            <person name="Litvintseva A.P."/>
            <person name="Cuomo C.A."/>
        </authorList>
    </citation>
    <scope>GENOME REANNOTATION</scope>
    <source>
        <strain evidence="3 5">B8441</strain>
    </source>
</reference>
<reference evidence="4" key="2">
    <citation type="submission" date="2017-11" db="EMBL/GenBank/DDBJ databases">
        <title>Candida auris genome assembly and annotation.</title>
        <authorList>
            <person name="Munoz J.F."/>
            <person name="Gade L.G."/>
            <person name="Chow N.A."/>
            <person name="Litvintseva A.P."/>
            <person name="Loparev V.N."/>
            <person name="Cuomo C.A."/>
        </authorList>
    </citation>
    <scope>NUCLEOTIDE SEQUENCE</scope>
    <source>
        <strain evidence="4">B8441</strain>
    </source>
</reference>
<protein>
    <submittedName>
        <fullName evidence="4">Uncharacterized protein</fullName>
    </submittedName>
</protein>
<feature type="compositionally biased region" description="Polar residues" evidence="1">
    <location>
        <begin position="587"/>
        <end position="596"/>
    </location>
</feature>
<feature type="compositionally biased region" description="Basic and acidic residues" evidence="1">
    <location>
        <begin position="182"/>
        <end position="192"/>
    </location>
</feature>
<dbReference type="EMBL" id="PEKT03000001">
    <property type="protein sequence ID" value="KAK8443288.1"/>
    <property type="molecule type" value="Genomic_DNA"/>
</dbReference>
<feature type="compositionally biased region" description="Polar residues" evidence="1">
    <location>
        <begin position="497"/>
        <end position="517"/>
    </location>
</feature>
<dbReference type="VEuPathDB" id="FungiDB:CJJ07_002830"/>
<reference evidence="4 5" key="1">
    <citation type="journal article" date="2017" name="Clin. Infect. Dis.">
        <title>Simultaneous emergence of multidrug-resistant Candida auris on 3 continents confirmed by whole-genome sequencing and epidemiological analyses.</title>
        <authorList>
            <person name="Lockhart S.R."/>
            <person name="Etienne K.A."/>
            <person name="Vallabhaneni S."/>
            <person name="Farooqi J."/>
            <person name="Chowdhary A."/>
            <person name="Govender N.P."/>
            <person name="Colombo A.L."/>
            <person name="Calvo B."/>
            <person name="Cuomo C.A."/>
            <person name="Desjardins C.A."/>
            <person name="Berkow E.L."/>
            <person name="Castanheira M."/>
            <person name="Magobo R.E."/>
            <person name="Jabeen K."/>
            <person name="Asghar R.J."/>
            <person name="Meis J.F."/>
            <person name="Jackson B."/>
            <person name="Chiller T."/>
            <person name="Litvintseva A.P."/>
        </authorList>
    </citation>
    <scope>NUCLEOTIDE SEQUENCE [LARGE SCALE GENOMIC DNA]</scope>
    <source>
        <strain evidence="4 5">B8441</strain>
    </source>
</reference>
<dbReference type="VEuPathDB" id="FungiDB:CJJ09_000314"/>
<evidence type="ECO:0000256" key="1">
    <source>
        <dbReference type="SAM" id="MobiDB-lite"/>
    </source>
</evidence>
<feature type="compositionally biased region" description="Basic residues" evidence="1">
    <location>
        <begin position="518"/>
        <end position="531"/>
    </location>
</feature>
<name>A0A2H0ZNH7_CANAR</name>
<feature type="compositionally biased region" description="Basic and acidic residues" evidence="1">
    <location>
        <begin position="618"/>
        <end position="630"/>
    </location>
</feature>
<dbReference type="VEuPathDB" id="FungiDB:B9J08_003794"/>
<keyword evidence="2" id="KW-0472">Membrane</keyword>
<proteinExistence type="predicted"/>
<feature type="transmembrane region" description="Helical" evidence="2">
    <location>
        <begin position="7"/>
        <end position="26"/>
    </location>
</feature>
<dbReference type="Proteomes" id="UP000230249">
    <property type="component" value="Unassembled WGS sequence"/>
</dbReference>
<sequence length="639" mass="70811">MWLHRSIRSVLMLVCIASGTLAILSYIHSASISMLVFVVSSFCVAIVQPLGMAKKRWLQMPSLPFYVFHLATTIDLIVVRDQLYTRYLTVILILAIAGCILSCASAVLMFTGGQEKNIASDIESTATACSDQLSLNKAAKEKQEVTNKASQKTLVRDASGSTLQSDRASHIKRDSSYLFDTKSNRYGEDPRRSKSLVESTYGPTHRPKSYTIFVPEKSTQDLNKSVESSKQPKRSSMVSEPEIMLAKASMASHATLNEYCQSNWMSPALSHFPSVPMLQEAQFSSLDVHRSKSVGQLHVSRQRPSQRRSIDEEKAFLQNVHENLLPAVLKQGVSPIQKSKSRFSFDKELFPDSKDDVSCPDKIMEGLEEIPMAASQWTKSKGGLRQISLDDWEKNKGHWLQQNLPVHQPSPQSDLGSFVSSSAPSLHTYRRNSEGSARQSVAVSDRLTLAPCVTPIQAPTIVQSTNSSPIKKVLGIFRRRSSEDITVQHYQHHHSGSVATASSQPYSAASGKSSNRGSPKRAIRSFLRSHKPSSSIYTPNNPPPVPAPPPPIPILFNMPTDPLFRHSSGIKPFRLPSDEWASDHTPSDQSRVSSLPSAIIGEYDKEKWRKLKELEEAVAKKETTSEKTVDAENTAQKTQ</sequence>
<keyword evidence="2" id="KW-1133">Transmembrane helix</keyword>
<feature type="region of interest" description="Disordered" evidence="1">
    <location>
        <begin position="575"/>
        <end position="597"/>
    </location>
</feature>
<dbReference type="EMBL" id="PEKT02000007">
    <property type="protein sequence ID" value="PIS52181.1"/>
    <property type="molecule type" value="Genomic_DNA"/>
</dbReference>
<feature type="region of interest" description="Disordered" evidence="1">
    <location>
        <begin position="403"/>
        <end position="440"/>
    </location>
</feature>
<dbReference type="VEuPathDB" id="FungiDB:CJI96_0002325"/>
<feature type="compositionally biased region" description="Polar residues" evidence="1">
    <location>
        <begin position="403"/>
        <end position="425"/>
    </location>
</feature>
<feature type="compositionally biased region" description="Pro residues" evidence="1">
    <location>
        <begin position="540"/>
        <end position="549"/>
    </location>
</feature>
<evidence type="ECO:0000313" key="5">
    <source>
        <dbReference type="Proteomes" id="UP000230249"/>
    </source>
</evidence>
<reference evidence="3" key="4">
    <citation type="submission" date="2024-03" db="EMBL/GenBank/DDBJ databases">
        <title>Improved genome assembly of Candida auris strain B8441 and annotation of B11205.</title>
        <authorList>
            <person name="Cauldron N.C."/>
            <person name="Shea T."/>
            <person name="Cuomo C.A."/>
        </authorList>
    </citation>
    <scope>NUCLEOTIDE SEQUENCE</scope>
    <source>
        <strain evidence="3">B8441</strain>
    </source>
</reference>
<feature type="region of interest" description="Disordered" evidence="1">
    <location>
        <begin position="489"/>
        <end position="549"/>
    </location>
</feature>
<feature type="region of interest" description="Disordered" evidence="1">
    <location>
        <begin position="147"/>
        <end position="169"/>
    </location>
</feature>
<dbReference type="VEuPathDB" id="FungiDB:CJI97_003866"/>
<feature type="transmembrane region" description="Helical" evidence="2">
    <location>
        <begin position="86"/>
        <end position="110"/>
    </location>
</feature>
<feature type="region of interest" description="Disordered" evidence="1">
    <location>
        <begin position="182"/>
        <end position="238"/>
    </location>
</feature>
<feature type="region of interest" description="Disordered" evidence="1">
    <location>
        <begin position="618"/>
        <end position="639"/>
    </location>
</feature>
<keyword evidence="2" id="KW-0812">Transmembrane</keyword>
<feature type="compositionally biased region" description="Polar residues" evidence="1">
    <location>
        <begin position="220"/>
        <end position="238"/>
    </location>
</feature>
<gene>
    <name evidence="4" type="ORF">B9J08_003794</name>
    <name evidence="3" type="ORF">B9J08_01652</name>
</gene>
<keyword evidence="5" id="KW-1185">Reference proteome</keyword>
<comment type="caution">
    <text evidence="4">The sequence shown here is derived from an EMBL/GenBank/DDBJ whole genome shotgun (WGS) entry which is preliminary data.</text>
</comment>
<dbReference type="VEuPathDB" id="FungiDB:QG37_00830"/>
<feature type="compositionally biased region" description="Polar residues" evidence="1">
    <location>
        <begin position="147"/>
        <end position="166"/>
    </location>
</feature>
<dbReference type="STRING" id="498019.A0A2H0ZNH7"/>
<feature type="transmembrane region" description="Helical" evidence="2">
    <location>
        <begin position="32"/>
        <end position="51"/>
    </location>
</feature>
<organism evidence="4">
    <name type="scientific">Candidozyma auris</name>
    <name type="common">Yeast</name>
    <name type="synonym">Candida auris</name>
    <dbReference type="NCBI Taxonomy" id="498019"/>
    <lineage>
        <taxon>Eukaryota</taxon>
        <taxon>Fungi</taxon>
        <taxon>Dikarya</taxon>
        <taxon>Ascomycota</taxon>
        <taxon>Saccharomycotina</taxon>
        <taxon>Pichiomycetes</taxon>
        <taxon>Metschnikowiaceae</taxon>
        <taxon>Candidozyma</taxon>
    </lineage>
</organism>
<evidence type="ECO:0000313" key="4">
    <source>
        <dbReference type="EMBL" id="PIS52181.1"/>
    </source>
</evidence>
<dbReference type="AlphaFoldDB" id="A0A2H0ZNH7"/>
<evidence type="ECO:0000256" key="2">
    <source>
        <dbReference type="SAM" id="Phobius"/>
    </source>
</evidence>
<accession>A0A2H0ZNH7</accession>